<evidence type="ECO:0000259" key="1">
    <source>
        <dbReference type="Pfam" id="PF07883"/>
    </source>
</evidence>
<proteinExistence type="predicted"/>
<dbReference type="CDD" id="cd02208">
    <property type="entry name" value="cupin_RmlC-like"/>
    <property type="match status" value="1"/>
</dbReference>
<dbReference type="SUPFAM" id="SSF51182">
    <property type="entry name" value="RmlC-like cupins"/>
    <property type="match status" value="1"/>
</dbReference>
<dbReference type="Gene3D" id="2.60.120.10">
    <property type="entry name" value="Jelly Rolls"/>
    <property type="match status" value="1"/>
</dbReference>
<gene>
    <name evidence="2" type="ORF">METZ01_LOCUS362243</name>
</gene>
<accession>A0A382SHR9</accession>
<dbReference type="InterPro" id="IPR014710">
    <property type="entry name" value="RmlC-like_jellyroll"/>
</dbReference>
<organism evidence="2">
    <name type="scientific">marine metagenome</name>
    <dbReference type="NCBI Taxonomy" id="408172"/>
    <lineage>
        <taxon>unclassified sequences</taxon>
        <taxon>metagenomes</taxon>
        <taxon>ecological metagenomes</taxon>
    </lineage>
</organism>
<feature type="domain" description="Cupin type-2" evidence="1">
    <location>
        <begin position="27"/>
        <end position="97"/>
    </location>
</feature>
<name>A0A382SHR9_9ZZZZ</name>
<dbReference type="InterPro" id="IPR011051">
    <property type="entry name" value="RmlC_Cupin_sf"/>
</dbReference>
<dbReference type="InterPro" id="IPR013096">
    <property type="entry name" value="Cupin_2"/>
</dbReference>
<dbReference type="Pfam" id="PF07883">
    <property type="entry name" value="Cupin_2"/>
    <property type="match status" value="1"/>
</dbReference>
<dbReference type="AlphaFoldDB" id="A0A382SHR9"/>
<reference evidence="2" key="1">
    <citation type="submission" date="2018-05" db="EMBL/GenBank/DDBJ databases">
        <authorList>
            <person name="Lanie J.A."/>
            <person name="Ng W.-L."/>
            <person name="Kazmierczak K.M."/>
            <person name="Andrzejewski T.M."/>
            <person name="Davidsen T.M."/>
            <person name="Wayne K.J."/>
            <person name="Tettelin H."/>
            <person name="Glass J.I."/>
            <person name="Rusch D."/>
            <person name="Podicherti R."/>
            <person name="Tsui H.-C.T."/>
            <person name="Winkler M.E."/>
        </authorList>
    </citation>
    <scope>NUCLEOTIDE SEQUENCE</scope>
</reference>
<sequence>MTEPKDLPYTIRGRELIARTDGLKVQILTLAAGEEIPWHSHTIIDDDFFCMEGPMIIETRRPGGAQQLKPGQTFKVPSGQPHRVTGVVGGSCRFLLVQGIGEHDWVPE</sequence>
<dbReference type="EMBL" id="UINC01129177">
    <property type="protein sequence ID" value="SVD09389.1"/>
    <property type="molecule type" value="Genomic_DNA"/>
</dbReference>
<evidence type="ECO:0000313" key="2">
    <source>
        <dbReference type="EMBL" id="SVD09389.1"/>
    </source>
</evidence>
<protein>
    <recommendedName>
        <fullName evidence="1">Cupin type-2 domain-containing protein</fullName>
    </recommendedName>
</protein>